<reference evidence="18 19" key="1">
    <citation type="submission" date="2018-04" db="EMBL/GenBank/DDBJ databases">
        <title>Genomic Encyclopedia of Type Strains, Phase IV (KMG-IV): sequencing the most valuable type-strain genomes for metagenomic binning, comparative biology and taxonomic classification.</title>
        <authorList>
            <person name="Goeker M."/>
        </authorList>
    </citation>
    <scope>NUCLEOTIDE SEQUENCE [LARGE SCALE GENOMIC DNA]</scope>
    <source>
        <strain evidence="18 19">DSM 28520</strain>
    </source>
</reference>
<keyword evidence="6" id="KW-0227">DNA damage</keyword>
<evidence type="ECO:0000256" key="9">
    <source>
        <dbReference type="ARBA" id="ARBA00022833"/>
    </source>
</evidence>
<dbReference type="InterPro" id="IPR017871">
    <property type="entry name" value="ABC_transporter-like_CS"/>
</dbReference>
<keyword evidence="8" id="KW-0863">Zinc-finger</keyword>
<dbReference type="InterPro" id="IPR003439">
    <property type="entry name" value="ABC_transporter-like_ATP-bd"/>
</dbReference>
<keyword evidence="10" id="KW-0067">ATP-binding</keyword>
<gene>
    <name evidence="18" type="ORF">C7382_10391</name>
</gene>
<evidence type="ECO:0000256" key="3">
    <source>
        <dbReference type="ARBA" id="ARBA00022723"/>
    </source>
</evidence>
<dbReference type="InterPro" id="IPR041102">
    <property type="entry name" value="UvrA_inter"/>
</dbReference>
<dbReference type="GO" id="GO:0009380">
    <property type="term" value="C:excinuclease repair complex"/>
    <property type="evidence" value="ECO:0007669"/>
    <property type="project" value="InterPro"/>
</dbReference>
<comment type="subcellular location">
    <subcellularLocation>
        <location evidence="1">Cytoplasm</location>
    </subcellularLocation>
</comment>
<dbReference type="GO" id="GO:0005737">
    <property type="term" value="C:cytoplasm"/>
    <property type="evidence" value="ECO:0007669"/>
    <property type="project" value="UniProtKB-SubCell"/>
</dbReference>
<keyword evidence="13" id="KW-0234">DNA repair</keyword>
<dbReference type="Proteomes" id="UP000245462">
    <property type="component" value="Unassembled WGS sequence"/>
</dbReference>
<proteinExistence type="inferred from homology"/>
<evidence type="ECO:0000256" key="1">
    <source>
        <dbReference type="ARBA" id="ARBA00004496"/>
    </source>
</evidence>
<dbReference type="Pfam" id="PF17755">
    <property type="entry name" value="UvrA_DNA-bind"/>
    <property type="match status" value="1"/>
</dbReference>
<dbReference type="PANTHER" id="PTHR43152">
    <property type="entry name" value="UVRABC SYSTEM PROTEIN A"/>
    <property type="match status" value="1"/>
</dbReference>
<evidence type="ECO:0000313" key="18">
    <source>
        <dbReference type="EMBL" id="PVZ13396.1"/>
    </source>
</evidence>
<keyword evidence="4" id="KW-0677">Repeat</keyword>
<dbReference type="PROSITE" id="PS50893">
    <property type="entry name" value="ABC_TRANSPORTER_2"/>
    <property type="match status" value="1"/>
</dbReference>
<dbReference type="Gene3D" id="3.30.190.20">
    <property type="match status" value="1"/>
</dbReference>
<evidence type="ECO:0000256" key="12">
    <source>
        <dbReference type="ARBA" id="ARBA00023125"/>
    </source>
</evidence>
<organism evidence="18 19">
    <name type="scientific">Porphyromonas loveana</name>
    <dbReference type="NCBI Taxonomy" id="1884669"/>
    <lineage>
        <taxon>Bacteria</taxon>
        <taxon>Pseudomonadati</taxon>
        <taxon>Bacteroidota</taxon>
        <taxon>Bacteroidia</taxon>
        <taxon>Bacteroidales</taxon>
        <taxon>Porphyromonadaceae</taxon>
        <taxon>Porphyromonas</taxon>
    </lineage>
</organism>
<evidence type="ECO:0000256" key="6">
    <source>
        <dbReference type="ARBA" id="ARBA00022763"/>
    </source>
</evidence>
<evidence type="ECO:0000313" key="19">
    <source>
        <dbReference type="Proteomes" id="UP000245462"/>
    </source>
</evidence>
<keyword evidence="7" id="KW-0228">DNA excision</keyword>
<feature type="domain" description="ABC transporter" evidence="17">
    <location>
        <begin position="611"/>
        <end position="948"/>
    </location>
</feature>
<keyword evidence="12" id="KW-0238">DNA-binding</keyword>
<evidence type="ECO:0000256" key="14">
    <source>
        <dbReference type="ARBA" id="ARBA00038000"/>
    </source>
</evidence>
<keyword evidence="9" id="KW-0862">Zinc</keyword>
<evidence type="ECO:0000256" key="15">
    <source>
        <dbReference type="ARBA" id="ARBA00039316"/>
    </source>
</evidence>
<dbReference type="AlphaFoldDB" id="A0A2U1FMM8"/>
<dbReference type="GO" id="GO:0005524">
    <property type="term" value="F:ATP binding"/>
    <property type="evidence" value="ECO:0007669"/>
    <property type="project" value="UniProtKB-KW"/>
</dbReference>
<dbReference type="Gene3D" id="3.40.50.300">
    <property type="entry name" value="P-loop containing nucleotide triphosphate hydrolases"/>
    <property type="match status" value="3"/>
</dbReference>
<dbReference type="NCBIfam" id="TIGR00630">
    <property type="entry name" value="uvra"/>
    <property type="match status" value="1"/>
</dbReference>
<evidence type="ECO:0000259" key="17">
    <source>
        <dbReference type="PROSITE" id="PS50893"/>
    </source>
</evidence>
<dbReference type="InterPro" id="IPR027417">
    <property type="entry name" value="P-loop_NTPase"/>
</dbReference>
<evidence type="ECO:0000256" key="7">
    <source>
        <dbReference type="ARBA" id="ARBA00022769"/>
    </source>
</evidence>
<keyword evidence="11" id="KW-0267">Excision nuclease</keyword>
<dbReference type="GO" id="GO:0016887">
    <property type="term" value="F:ATP hydrolysis activity"/>
    <property type="evidence" value="ECO:0007669"/>
    <property type="project" value="InterPro"/>
</dbReference>
<dbReference type="InterPro" id="IPR004602">
    <property type="entry name" value="UvrA"/>
</dbReference>
<dbReference type="NCBIfam" id="NF001503">
    <property type="entry name" value="PRK00349.1"/>
    <property type="match status" value="1"/>
</dbReference>
<dbReference type="GO" id="GO:0006289">
    <property type="term" value="P:nucleotide-excision repair"/>
    <property type="evidence" value="ECO:0007669"/>
    <property type="project" value="InterPro"/>
</dbReference>
<dbReference type="RefSeq" id="WP_116678703.1">
    <property type="nucleotide sequence ID" value="NZ_QEKY01000003.1"/>
</dbReference>
<dbReference type="PROSITE" id="PS00211">
    <property type="entry name" value="ABC_TRANSPORTER_1"/>
    <property type="match status" value="2"/>
</dbReference>
<dbReference type="InterPro" id="IPR041552">
    <property type="entry name" value="UvrA_DNA-bd"/>
</dbReference>
<dbReference type="OrthoDB" id="9809851at2"/>
<evidence type="ECO:0000256" key="16">
    <source>
        <dbReference type="ARBA" id="ARBA00042156"/>
    </source>
</evidence>
<sequence length="951" mass="106227">MKKIAIDIQDKIARHDAVEVYGAREHNLKNIDVSIPRHSLTVITGMSGSGKSSLAFDTLFAEGQRRYIETFSAYARNFLGGGMERPDVDEITGLSPVISIEQKTTNRNPRSTVGTVTEVYDFFRLLYARAGEAYSYASGKRMVKYTEEQIFQLILDRYSGRKIALLAPVVRSRKGHYKDLFERLRKKGYLYVRVDGEIREILHGMKLDRYKMHDVEVQIDKLRVTQEQATRIAESLALSMREGEGLVMVLDLDTNEVGHFSRMMMCPDTGLSYSDPAPHNFSFNSPHGYCPRCKGLGEVNLPDMDRIIPAREKSIYEGGIEPLGKYKNNLFFWQIEALCEKYDATIKTPIADLPEELIEDILYGKDELLTINNKMLGQSKYALSFDGVAKYILMQAEESDASASAQKWAEQFLKMTTCPDCSGKRLNREALSYRVAGKDIAEVNAIDIKTLVEWVDSLDEHLSDSQRAISVEILKEIRTRLGFLQDVGLEYLTMNRAAASLSGGESQRIRLATQIGSKLVEVLYILDEPSIGLHQRDNLRLIRSLQDLRDIGNTVVVVEHDRDMMLQADCVIDLGPRAGRHGGEVVFAGSPNEMLQAKTLTADYISGRKRIEKQTVDRQGNGKAIKLYGAKGNNLQGVDVVFPLGIFICVTGVSGSGKSTLINKTLFPAISQKLYRSFQDPMPYDRIEGLEHIDKIIAVDQSPIGRTLRSNAATYTGLFTDIRALFVGLPESKARGYKPGRFSFNVKGGRCEVCKGNGYKTIEMNFLPDVFAPCEGCRGKRYNRETLEVRFKGKSIADVLDMTINKAVEFFENVPHILSKLSVLQEVGLGYIKLGQPSSTLSGGESQRVKLATELSKRDTGNTLYVLDEPTTGLHFEDVRVLLGILDRLVERGNTVVVIEHNLDVIRCADYLIDIGPEGGAGGGRLLYQGKTEEIVKCKNSYTAQFMSAEL</sequence>
<evidence type="ECO:0000256" key="13">
    <source>
        <dbReference type="ARBA" id="ARBA00023204"/>
    </source>
</evidence>
<evidence type="ECO:0000256" key="2">
    <source>
        <dbReference type="ARBA" id="ARBA00022490"/>
    </source>
</evidence>
<evidence type="ECO:0000256" key="4">
    <source>
        <dbReference type="ARBA" id="ARBA00022737"/>
    </source>
</evidence>
<dbReference type="GO" id="GO:0003677">
    <property type="term" value="F:DNA binding"/>
    <property type="evidence" value="ECO:0007669"/>
    <property type="project" value="UniProtKB-KW"/>
</dbReference>
<dbReference type="GO" id="GO:0008270">
    <property type="term" value="F:zinc ion binding"/>
    <property type="evidence" value="ECO:0007669"/>
    <property type="project" value="UniProtKB-KW"/>
</dbReference>
<dbReference type="GO" id="GO:0004518">
    <property type="term" value="F:nuclease activity"/>
    <property type="evidence" value="ECO:0007669"/>
    <property type="project" value="UniProtKB-KW"/>
</dbReference>
<protein>
    <recommendedName>
        <fullName evidence="15">UvrABC system protein A</fullName>
    </recommendedName>
    <alternativeName>
        <fullName evidence="16">Excinuclease ABC subunit A</fullName>
    </alternativeName>
</protein>
<keyword evidence="19" id="KW-1185">Reference proteome</keyword>
<dbReference type="Pfam" id="PF17760">
    <property type="entry name" value="UvrA_inter"/>
    <property type="match status" value="1"/>
</dbReference>
<keyword evidence="2" id="KW-0963">Cytoplasm</keyword>
<dbReference type="Gene3D" id="1.20.1580.10">
    <property type="entry name" value="ABC transporter ATPase like domain"/>
    <property type="match status" value="3"/>
</dbReference>
<dbReference type="PANTHER" id="PTHR43152:SF3">
    <property type="entry name" value="UVRABC SYSTEM PROTEIN A"/>
    <property type="match status" value="1"/>
</dbReference>
<name>A0A2U1FMM8_9PORP</name>
<accession>A0A2U1FMM8</accession>
<evidence type="ECO:0000256" key="11">
    <source>
        <dbReference type="ARBA" id="ARBA00022881"/>
    </source>
</evidence>
<keyword evidence="5" id="KW-0547">Nucleotide-binding</keyword>
<comment type="caution">
    <text evidence="18">The sequence shown here is derived from an EMBL/GenBank/DDBJ whole genome shotgun (WGS) entry which is preliminary data.</text>
</comment>
<keyword evidence="3" id="KW-0479">Metal-binding</keyword>
<dbReference type="GeneID" id="94550153"/>
<evidence type="ECO:0000256" key="8">
    <source>
        <dbReference type="ARBA" id="ARBA00022771"/>
    </source>
</evidence>
<dbReference type="SUPFAM" id="SSF52540">
    <property type="entry name" value="P-loop containing nucleoside triphosphate hydrolases"/>
    <property type="match status" value="2"/>
</dbReference>
<evidence type="ECO:0000256" key="10">
    <source>
        <dbReference type="ARBA" id="ARBA00022840"/>
    </source>
</evidence>
<dbReference type="EMBL" id="QEKY01000003">
    <property type="protein sequence ID" value="PVZ13396.1"/>
    <property type="molecule type" value="Genomic_DNA"/>
</dbReference>
<dbReference type="CDD" id="cd03271">
    <property type="entry name" value="ABC_UvrA_II"/>
    <property type="match status" value="1"/>
</dbReference>
<dbReference type="FunFam" id="1.20.1580.10:FF:000002">
    <property type="entry name" value="UvrABC system protein A"/>
    <property type="match status" value="1"/>
</dbReference>
<evidence type="ECO:0000256" key="5">
    <source>
        <dbReference type="ARBA" id="ARBA00022741"/>
    </source>
</evidence>
<dbReference type="Gene3D" id="1.10.8.280">
    <property type="entry name" value="ABC transporter ATPase domain-like"/>
    <property type="match status" value="1"/>
</dbReference>
<comment type="similarity">
    <text evidence="14">Belongs to the ABC transporter superfamily. UvrA family.</text>
</comment>